<evidence type="ECO:0000256" key="4">
    <source>
        <dbReference type="ARBA" id="ARBA00032321"/>
    </source>
</evidence>
<evidence type="ECO:0000313" key="6">
    <source>
        <dbReference type="EMBL" id="SDU80869.1"/>
    </source>
</evidence>
<dbReference type="NCBIfam" id="TIGR03687">
    <property type="entry name" value="pupylate_cterm"/>
    <property type="match status" value="1"/>
</dbReference>
<comment type="similarity">
    <text evidence="2">Belongs to the prokaryotic ubiquitin-like protein family.</text>
</comment>
<dbReference type="GO" id="GO:0019941">
    <property type="term" value="P:modification-dependent protein catabolic process"/>
    <property type="evidence" value="ECO:0007669"/>
    <property type="project" value="InterPro"/>
</dbReference>
<dbReference type="UniPathway" id="UPA00997"/>
<dbReference type="GeneID" id="65345070"/>
<dbReference type="STRING" id="131112.SAMN04489737_1338"/>
<evidence type="ECO:0000256" key="2">
    <source>
        <dbReference type="ARBA" id="ARBA00010616"/>
    </source>
</evidence>
<dbReference type="InterPro" id="IPR008515">
    <property type="entry name" value="Ubiquitin-like_Pup"/>
</dbReference>
<dbReference type="AlphaFoldDB" id="A0A1H2LIX9"/>
<comment type="pathway">
    <text evidence="1">Protein degradation; proteasomal Pup-dependent pathway.</text>
</comment>
<protein>
    <recommendedName>
        <fullName evidence="3">Prokaryotic ubiquitin-like protein Pup</fullName>
    </recommendedName>
    <alternativeName>
        <fullName evidence="4">Bacterial ubiquitin-like modifier</fullName>
    </alternativeName>
</protein>
<evidence type="ECO:0000313" key="7">
    <source>
        <dbReference type="Proteomes" id="UP000214355"/>
    </source>
</evidence>
<name>A0A1H2LIX9_9ACTO</name>
<dbReference type="EMBL" id="LT629804">
    <property type="protein sequence ID" value="SDU80869.1"/>
    <property type="molecule type" value="Genomic_DNA"/>
</dbReference>
<gene>
    <name evidence="6" type="ORF">SAMN04489737_1338</name>
</gene>
<evidence type="ECO:0000256" key="5">
    <source>
        <dbReference type="SAM" id="MobiDB-lite"/>
    </source>
</evidence>
<organism evidence="6 7">
    <name type="scientific">Arcanobacterium phocae</name>
    <dbReference type="NCBI Taxonomy" id="131112"/>
    <lineage>
        <taxon>Bacteria</taxon>
        <taxon>Bacillati</taxon>
        <taxon>Actinomycetota</taxon>
        <taxon>Actinomycetes</taxon>
        <taxon>Actinomycetales</taxon>
        <taxon>Actinomycetaceae</taxon>
        <taxon>Arcanobacterium</taxon>
    </lineage>
</organism>
<sequence>MSEQEFIRPQTESVTEDDIYAGQGEAAPFDVDALLDDIDEILETNASAFVQGFVQKGGQ</sequence>
<dbReference type="GO" id="GO:0070628">
    <property type="term" value="F:proteasome binding"/>
    <property type="evidence" value="ECO:0007669"/>
    <property type="project" value="InterPro"/>
</dbReference>
<keyword evidence="7" id="KW-1185">Reference proteome</keyword>
<feature type="region of interest" description="Disordered" evidence="5">
    <location>
        <begin position="1"/>
        <end position="21"/>
    </location>
</feature>
<evidence type="ECO:0000256" key="3">
    <source>
        <dbReference type="ARBA" id="ARBA00016748"/>
    </source>
</evidence>
<dbReference type="RefSeq" id="WP_091281344.1">
    <property type="nucleotide sequence ID" value="NZ_JABAPH010000013.1"/>
</dbReference>
<proteinExistence type="inferred from homology"/>
<accession>A0A1H2LIX9</accession>
<reference evidence="7" key="1">
    <citation type="submission" date="2016-10" db="EMBL/GenBank/DDBJ databases">
        <authorList>
            <person name="Varghese N."/>
            <person name="Submissions S."/>
        </authorList>
    </citation>
    <scope>NUCLEOTIDE SEQUENCE [LARGE SCALE GENOMIC DNA]</scope>
    <source>
        <strain evidence="7">DSM 10002</strain>
    </source>
</reference>
<dbReference type="Pfam" id="PF05639">
    <property type="entry name" value="Pup"/>
    <property type="match status" value="1"/>
</dbReference>
<dbReference type="Proteomes" id="UP000214355">
    <property type="component" value="Chromosome I"/>
</dbReference>
<dbReference type="GO" id="GO:0010498">
    <property type="term" value="P:proteasomal protein catabolic process"/>
    <property type="evidence" value="ECO:0007669"/>
    <property type="project" value="InterPro"/>
</dbReference>
<dbReference type="GO" id="GO:0070490">
    <property type="term" value="P:protein pupylation"/>
    <property type="evidence" value="ECO:0007669"/>
    <property type="project" value="InterPro"/>
</dbReference>
<dbReference type="GO" id="GO:0031386">
    <property type="term" value="F:protein tag activity"/>
    <property type="evidence" value="ECO:0007669"/>
    <property type="project" value="InterPro"/>
</dbReference>
<dbReference type="OrthoDB" id="3254977at2"/>
<evidence type="ECO:0000256" key="1">
    <source>
        <dbReference type="ARBA" id="ARBA00004707"/>
    </source>
</evidence>